<protein>
    <submittedName>
        <fullName evidence="1">Uncharacterized protein</fullName>
    </submittedName>
</protein>
<keyword evidence="2" id="KW-1185">Reference proteome</keyword>
<dbReference type="RefSeq" id="XP_053027190.1">
    <property type="nucleotide sequence ID" value="XM_053163437.1"/>
</dbReference>
<gene>
    <name evidence="1" type="ORF">PtA15_15A24</name>
</gene>
<dbReference type="GeneID" id="77804321"/>
<accession>A0ABY7D427</accession>
<dbReference type="Proteomes" id="UP001164743">
    <property type="component" value="Chromosome 15A"/>
</dbReference>
<reference evidence="1" key="1">
    <citation type="submission" date="2022-10" db="EMBL/GenBank/DDBJ databases">
        <title>Puccinia triticina Genome sequencing and assembly.</title>
        <authorList>
            <person name="Li C."/>
        </authorList>
    </citation>
    <scope>NUCLEOTIDE SEQUENCE</scope>
    <source>
        <strain evidence="1">Pt15</strain>
    </source>
</reference>
<sequence>MEAVACWVVTWRQQAVETPVHRDNLATQTPKEGCLKTSEPGYNLVLGFGWQGYPYGLTISKRPVVYEQSTNLNQSLLPRPFEVNKPPSSLDPTVRLQNLSLPSHILHSFFIVPNSGSSAKLPKYEKQ</sequence>
<evidence type="ECO:0000313" key="1">
    <source>
        <dbReference type="EMBL" id="WAQ91635.1"/>
    </source>
</evidence>
<dbReference type="EMBL" id="CP110435">
    <property type="protein sequence ID" value="WAQ91635.1"/>
    <property type="molecule type" value="Genomic_DNA"/>
</dbReference>
<evidence type="ECO:0000313" key="2">
    <source>
        <dbReference type="Proteomes" id="UP001164743"/>
    </source>
</evidence>
<organism evidence="1 2">
    <name type="scientific">Puccinia triticina</name>
    <dbReference type="NCBI Taxonomy" id="208348"/>
    <lineage>
        <taxon>Eukaryota</taxon>
        <taxon>Fungi</taxon>
        <taxon>Dikarya</taxon>
        <taxon>Basidiomycota</taxon>
        <taxon>Pucciniomycotina</taxon>
        <taxon>Pucciniomycetes</taxon>
        <taxon>Pucciniales</taxon>
        <taxon>Pucciniaceae</taxon>
        <taxon>Puccinia</taxon>
    </lineage>
</organism>
<name>A0ABY7D427_9BASI</name>
<proteinExistence type="predicted"/>